<sequence length="175" mass="19815">MPSTSPLEGMDVVHRQYPVVEDRDFEFDAASIVALGLDYEEKDVPRPNGSQDSKEYLKIIHRNRGLAPRKEEPVYKSIGGTLLDTLFQRFGFLPPKFPETFRPRDLPTEYFEVEKDLANLLGLDKAETTKQVVLDKGLKDVLATFFGQAMTARSRGSIKMIKLWDQIPAADKLAL</sequence>
<protein>
    <submittedName>
        <fullName evidence="1">Uncharacterized protein</fullName>
    </submittedName>
</protein>
<dbReference type="EMBL" id="JARKIE010000300">
    <property type="protein sequence ID" value="KAJ7656574.1"/>
    <property type="molecule type" value="Genomic_DNA"/>
</dbReference>
<evidence type="ECO:0000313" key="2">
    <source>
        <dbReference type="Proteomes" id="UP001221757"/>
    </source>
</evidence>
<name>A0AAD7G1M4_MYCRO</name>
<proteinExistence type="predicted"/>
<organism evidence="1 2">
    <name type="scientific">Mycena rosella</name>
    <name type="common">Pink bonnet</name>
    <name type="synonym">Agaricus rosellus</name>
    <dbReference type="NCBI Taxonomy" id="1033263"/>
    <lineage>
        <taxon>Eukaryota</taxon>
        <taxon>Fungi</taxon>
        <taxon>Dikarya</taxon>
        <taxon>Basidiomycota</taxon>
        <taxon>Agaricomycotina</taxon>
        <taxon>Agaricomycetes</taxon>
        <taxon>Agaricomycetidae</taxon>
        <taxon>Agaricales</taxon>
        <taxon>Marasmiineae</taxon>
        <taxon>Mycenaceae</taxon>
        <taxon>Mycena</taxon>
    </lineage>
</organism>
<accession>A0AAD7G1M4</accession>
<gene>
    <name evidence="1" type="ORF">B0H17DRAFT_1213781</name>
</gene>
<comment type="caution">
    <text evidence="1">The sequence shown here is derived from an EMBL/GenBank/DDBJ whole genome shotgun (WGS) entry which is preliminary data.</text>
</comment>
<keyword evidence="2" id="KW-1185">Reference proteome</keyword>
<dbReference type="Proteomes" id="UP001221757">
    <property type="component" value="Unassembled WGS sequence"/>
</dbReference>
<reference evidence="1" key="1">
    <citation type="submission" date="2023-03" db="EMBL/GenBank/DDBJ databases">
        <title>Massive genome expansion in bonnet fungi (Mycena s.s.) driven by repeated elements and novel gene families across ecological guilds.</title>
        <authorList>
            <consortium name="Lawrence Berkeley National Laboratory"/>
            <person name="Harder C.B."/>
            <person name="Miyauchi S."/>
            <person name="Viragh M."/>
            <person name="Kuo A."/>
            <person name="Thoen E."/>
            <person name="Andreopoulos B."/>
            <person name="Lu D."/>
            <person name="Skrede I."/>
            <person name="Drula E."/>
            <person name="Henrissat B."/>
            <person name="Morin E."/>
            <person name="Kohler A."/>
            <person name="Barry K."/>
            <person name="LaButti K."/>
            <person name="Morin E."/>
            <person name="Salamov A."/>
            <person name="Lipzen A."/>
            <person name="Mereny Z."/>
            <person name="Hegedus B."/>
            <person name="Baldrian P."/>
            <person name="Stursova M."/>
            <person name="Weitz H."/>
            <person name="Taylor A."/>
            <person name="Grigoriev I.V."/>
            <person name="Nagy L.G."/>
            <person name="Martin F."/>
            <person name="Kauserud H."/>
        </authorList>
    </citation>
    <scope>NUCLEOTIDE SEQUENCE</scope>
    <source>
        <strain evidence="1">CBHHK067</strain>
    </source>
</reference>
<evidence type="ECO:0000313" key="1">
    <source>
        <dbReference type="EMBL" id="KAJ7656574.1"/>
    </source>
</evidence>
<dbReference type="AlphaFoldDB" id="A0AAD7G1M4"/>